<reference evidence="5" key="1">
    <citation type="journal article" date="2014" name="Int. J. Syst. Evol. Microbiol.">
        <title>Complete genome sequence of Corynebacterium casei LMG S-19264T (=DSM 44701T), isolated from a smear-ripened cheese.</title>
        <authorList>
            <consortium name="US DOE Joint Genome Institute (JGI-PGF)"/>
            <person name="Walter F."/>
            <person name="Albersmeier A."/>
            <person name="Kalinowski J."/>
            <person name="Ruckert C."/>
        </authorList>
    </citation>
    <scope>NUCLEOTIDE SEQUENCE</scope>
    <source>
        <strain evidence="5">JCM 3313</strain>
    </source>
</reference>
<evidence type="ECO:0000313" key="6">
    <source>
        <dbReference type="Proteomes" id="UP000639606"/>
    </source>
</evidence>
<evidence type="ECO:0000256" key="2">
    <source>
        <dbReference type="ARBA" id="ARBA00023125"/>
    </source>
</evidence>
<feature type="domain" description="HTH marR-type" evidence="4">
    <location>
        <begin position="24"/>
        <end position="123"/>
    </location>
</feature>
<dbReference type="InterPro" id="IPR000835">
    <property type="entry name" value="HTH_MarR-typ"/>
</dbReference>
<evidence type="ECO:0000256" key="1">
    <source>
        <dbReference type="ARBA" id="ARBA00023015"/>
    </source>
</evidence>
<dbReference type="AlphaFoldDB" id="A0A918ED41"/>
<gene>
    <name evidence="5" type="ORF">GCM10010185_27820</name>
</gene>
<keyword evidence="6" id="KW-1185">Reference proteome</keyword>
<dbReference type="InterPro" id="IPR039422">
    <property type="entry name" value="MarR/SlyA-like"/>
</dbReference>
<dbReference type="PANTHER" id="PTHR33164:SF64">
    <property type="entry name" value="TRANSCRIPTIONAL REGULATOR SLYA"/>
    <property type="match status" value="1"/>
</dbReference>
<keyword evidence="3" id="KW-0804">Transcription</keyword>
<protein>
    <submittedName>
        <fullName evidence="5">MarR family transcriptional regulator</fullName>
    </submittedName>
</protein>
<dbReference type="Pfam" id="PF12802">
    <property type="entry name" value="MarR_2"/>
    <property type="match status" value="1"/>
</dbReference>
<evidence type="ECO:0000313" key="5">
    <source>
        <dbReference type="EMBL" id="GGP53916.1"/>
    </source>
</evidence>
<reference evidence="5" key="2">
    <citation type="submission" date="2020-09" db="EMBL/GenBank/DDBJ databases">
        <authorList>
            <person name="Sun Q."/>
            <person name="Ohkuma M."/>
        </authorList>
    </citation>
    <scope>NUCLEOTIDE SEQUENCE</scope>
    <source>
        <strain evidence="5">JCM 3313</strain>
    </source>
</reference>
<accession>A0A918ED41</accession>
<dbReference type="PANTHER" id="PTHR33164">
    <property type="entry name" value="TRANSCRIPTIONAL REGULATOR, MARR FAMILY"/>
    <property type="match status" value="1"/>
</dbReference>
<dbReference type="SUPFAM" id="SSF46785">
    <property type="entry name" value="Winged helix' DNA-binding domain"/>
    <property type="match status" value="1"/>
</dbReference>
<dbReference type="Gene3D" id="1.10.10.10">
    <property type="entry name" value="Winged helix-like DNA-binding domain superfamily/Winged helix DNA-binding domain"/>
    <property type="match status" value="1"/>
</dbReference>
<dbReference type="RefSeq" id="WP_189223628.1">
    <property type="nucleotide sequence ID" value="NZ_BMRG01000004.1"/>
</dbReference>
<sequence>MATNDYLGTRLRHLLDQLENGLTSLYDDLGLTDYRPRYTPVIRLVAARGPQSIKDLATEIGVTHSAISQTANQMARDGLARLQAGEQDARQRVVHLTDRARALLPTLDAEWHATRAAATELEAELPHPLGDLIDAALAALARRPMHDRISSHLAAPPETAP</sequence>
<organism evidence="5 6">
    <name type="scientific">Saccharothrix coeruleofusca</name>
    <dbReference type="NCBI Taxonomy" id="33919"/>
    <lineage>
        <taxon>Bacteria</taxon>
        <taxon>Bacillati</taxon>
        <taxon>Actinomycetota</taxon>
        <taxon>Actinomycetes</taxon>
        <taxon>Pseudonocardiales</taxon>
        <taxon>Pseudonocardiaceae</taxon>
        <taxon>Saccharothrix</taxon>
    </lineage>
</organism>
<dbReference type="SMART" id="SM00347">
    <property type="entry name" value="HTH_MARR"/>
    <property type="match status" value="1"/>
</dbReference>
<dbReference type="Proteomes" id="UP000639606">
    <property type="component" value="Unassembled WGS sequence"/>
</dbReference>
<evidence type="ECO:0000259" key="4">
    <source>
        <dbReference type="SMART" id="SM00347"/>
    </source>
</evidence>
<dbReference type="GO" id="GO:0003700">
    <property type="term" value="F:DNA-binding transcription factor activity"/>
    <property type="evidence" value="ECO:0007669"/>
    <property type="project" value="InterPro"/>
</dbReference>
<dbReference type="InterPro" id="IPR036388">
    <property type="entry name" value="WH-like_DNA-bd_sf"/>
</dbReference>
<evidence type="ECO:0000256" key="3">
    <source>
        <dbReference type="ARBA" id="ARBA00023163"/>
    </source>
</evidence>
<keyword evidence="2" id="KW-0238">DNA-binding</keyword>
<proteinExistence type="predicted"/>
<dbReference type="InterPro" id="IPR036390">
    <property type="entry name" value="WH_DNA-bd_sf"/>
</dbReference>
<dbReference type="GO" id="GO:0003677">
    <property type="term" value="F:DNA binding"/>
    <property type="evidence" value="ECO:0007669"/>
    <property type="project" value="UniProtKB-KW"/>
</dbReference>
<comment type="caution">
    <text evidence="5">The sequence shown here is derived from an EMBL/GenBank/DDBJ whole genome shotgun (WGS) entry which is preliminary data.</text>
</comment>
<keyword evidence="1" id="KW-0805">Transcription regulation</keyword>
<name>A0A918ED41_9PSEU</name>
<dbReference type="GO" id="GO:0006950">
    <property type="term" value="P:response to stress"/>
    <property type="evidence" value="ECO:0007669"/>
    <property type="project" value="TreeGrafter"/>
</dbReference>
<dbReference type="EMBL" id="BMRG01000004">
    <property type="protein sequence ID" value="GGP53916.1"/>
    <property type="molecule type" value="Genomic_DNA"/>
</dbReference>